<dbReference type="InterPro" id="IPR021791">
    <property type="entry name" value="Phage_TAC_11"/>
</dbReference>
<keyword evidence="2" id="KW-1185">Reference proteome</keyword>
<dbReference type="RefSeq" id="WP_189426942.1">
    <property type="nucleotide sequence ID" value="NZ_BMZE01000004.1"/>
</dbReference>
<evidence type="ECO:0000313" key="1">
    <source>
        <dbReference type="EMBL" id="GHA34951.1"/>
    </source>
</evidence>
<dbReference type="EMBL" id="BMZE01000004">
    <property type="protein sequence ID" value="GHA34951.1"/>
    <property type="molecule type" value="Genomic_DNA"/>
</dbReference>
<dbReference type="Proteomes" id="UP000646579">
    <property type="component" value="Unassembled WGS sequence"/>
</dbReference>
<evidence type="ECO:0008006" key="3">
    <source>
        <dbReference type="Google" id="ProtNLM"/>
    </source>
</evidence>
<gene>
    <name evidence="1" type="ORF">GCM10007989_33570</name>
</gene>
<accession>A0A918SD25</accession>
<evidence type="ECO:0000313" key="2">
    <source>
        <dbReference type="Proteomes" id="UP000646579"/>
    </source>
</evidence>
<reference evidence="1" key="2">
    <citation type="submission" date="2020-09" db="EMBL/GenBank/DDBJ databases">
        <authorList>
            <person name="Sun Q."/>
            <person name="Kim S."/>
        </authorList>
    </citation>
    <scope>NUCLEOTIDE SEQUENCE</scope>
    <source>
        <strain evidence="1">KCTC 32437</strain>
    </source>
</reference>
<dbReference type="Pfam" id="PF11836">
    <property type="entry name" value="Phage_TAC_11"/>
    <property type="match status" value="1"/>
</dbReference>
<proteinExistence type="predicted"/>
<sequence length="118" mass="12451">MHKAFFGDREREFSLTPHLIPELERLAGKGIGGIVENTRRMGFGEIVNTIRLGLIGGGTHPEEAQALVQTYVKVHPLGELHLLALDILTDLWAGAAAQPSDKAAATGDLSAAVNASAA</sequence>
<protein>
    <recommendedName>
        <fullName evidence="3">Gene transfer agent family protein</fullName>
    </recommendedName>
</protein>
<dbReference type="AlphaFoldDB" id="A0A918SD25"/>
<comment type="caution">
    <text evidence="1">The sequence shown here is derived from an EMBL/GenBank/DDBJ whole genome shotgun (WGS) entry which is preliminary data.</text>
</comment>
<name>A0A918SD25_9HYPH</name>
<reference evidence="1" key="1">
    <citation type="journal article" date="2014" name="Int. J. Syst. Evol. Microbiol.">
        <title>Complete genome sequence of Corynebacterium casei LMG S-19264T (=DSM 44701T), isolated from a smear-ripened cheese.</title>
        <authorList>
            <consortium name="US DOE Joint Genome Institute (JGI-PGF)"/>
            <person name="Walter F."/>
            <person name="Albersmeier A."/>
            <person name="Kalinowski J."/>
            <person name="Ruckert C."/>
        </authorList>
    </citation>
    <scope>NUCLEOTIDE SEQUENCE</scope>
    <source>
        <strain evidence="1">KCTC 32437</strain>
    </source>
</reference>
<organism evidence="1 2">
    <name type="scientific">Devosia pacifica</name>
    <dbReference type="NCBI Taxonomy" id="1335967"/>
    <lineage>
        <taxon>Bacteria</taxon>
        <taxon>Pseudomonadati</taxon>
        <taxon>Pseudomonadota</taxon>
        <taxon>Alphaproteobacteria</taxon>
        <taxon>Hyphomicrobiales</taxon>
        <taxon>Devosiaceae</taxon>
        <taxon>Devosia</taxon>
    </lineage>
</organism>